<name>A0ABW6BRF4_9BACT</name>
<accession>A0ABW6BRF4</accession>
<reference evidence="2" key="1">
    <citation type="journal article" date="2019" name="Int. J. Syst. Evol. Microbiol.">
        <title>The Global Catalogue of Microorganisms (GCM) 10K type strain sequencing project: providing services to taxonomists for standard genome sequencing and annotation.</title>
        <authorList>
            <consortium name="The Broad Institute Genomics Platform"/>
            <consortium name="The Broad Institute Genome Sequencing Center for Infectious Disease"/>
            <person name="Wu L."/>
            <person name="Ma J."/>
        </authorList>
    </citation>
    <scope>NUCLEOTIDE SEQUENCE [LARGE SCALE GENOMIC DNA]</scope>
    <source>
        <strain evidence="2">KCTC 23984</strain>
    </source>
</reference>
<evidence type="ECO:0000313" key="1">
    <source>
        <dbReference type="EMBL" id="MFD3000428.1"/>
    </source>
</evidence>
<evidence type="ECO:0000313" key="2">
    <source>
        <dbReference type="Proteomes" id="UP001597641"/>
    </source>
</evidence>
<gene>
    <name evidence="1" type="ORF">ACFS7Z_08665</name>
</gene>
<proteinExistence type="predicted"/>
<protein>
    <submittedName>
        <fullName evidence="1">Uncharacterized protein</fullName>
    </submittedName>
</protein>
<dbReference type="Proteomes" id="UP001597641">
    <property type="component" value="Unassembled WGS sequence"/>
</dbReference>
<organism evidence="1 2">
    <name type="scientific">Pontibacter toksunensis</name>
    <dbReference type="NCBI Taxonomy" id="1332631"/>
    <lineage>
        <taxon>Bacteria</taxon>
        <taxon>Pseudomonadati</taxon>
        <taxon>Bacteroidota</taxon>
        <taxon>Cytophagia</taxon>
        <taxon>Cytophagales</taxon>
        <taxon>Hymenobacteraceae</taxon>
        <taxon>Pontibacter</taxon>
    </lineage>
</organism>
<keyword evidence="2" id="KW-1185">Reference proteome</keyword>
<sequence>MTKKQLKEALEALAAQNPQYHILLIAKCEDSLFHKQEPIWMKDDYVKALRFMRQAPDCELHYLIGEQNEAGNNKQFKIIKTLLLIAKKSQSKIDAIYARNSQNLKYTDDDYVPLPTDVLEIAGSDSIPMSELVLYASRTFSLTTFSKISKQKIYRHLGNGAMYCLNTTFHVKNLIDRLSAGERAFTSNPTKLEVYVDQKSDKELIDIGFAIQYNEYKIAKRKFIIGDFLIHD</sequence>
<dbReference type="RefSeq" id="WP_377483429.1">
    <property type="nucleotide sequence ID" value="NZ_JBHUOX010000005.1"/>
</dbReference>
<comment type="caution">
    <text evidence="1">The sequence shown here is derived from an EMBL/GenBank/DDBJ whole genome shotgun (WGS) entry which is preliminary data.</text>
</comment>
<dbReference type="EMBL" id="JBHUOX010000005">
    <property type="protein sequence ID" value="MFD3000428.1"/>
    <property type="molecule type" value="Genomic_DNA"/>
</dbReference>